<reference evidence="3" key="1">
    <citation type="journal article" date="2015" name="Nat. Genet.">
        <title>The genome and transcriptome of the zoonotic hookworm Ancylostoma ceylanicum identify infection-specific gene families.</title>
        <authorList>
            <person name="Schwarz E.M."/>
            <person name="Hu Y."/>
            <person name="Antoshechkin I."/>
            <person name="Miller M.M."/>
            <person name="Sternberg P.W."/>
            <person name="Aroian R.V."/>
        </authorList>
    </citation>
    <scope>NUCLEOTIDE SEQUENCE</scope>
    <source>
        <strain evidence="3">HY135</strain>
    </source>
</reference>
<dbReference type="EMBL" id="JARK01001607">
    <property type="protein sequence ID" value="EYB86934.1"/>
    <property type="molecule type" value="Genomic_DNA"/>
</dbReference>
<dbReference type="AlphaFoldDB" id="A0A016S9H5"/>
<organism evidence="2 3">
    <name type="scientific">Ancylostoma ceylanicum</name>
    <dbReference type="NCBI Taxonomy" id="53326"/>
    <lineage>
        <taxon>Eukaryota</taxon>
        <taxon>Metazoa</taxon>
        <taxon>Ecdysozoa</taxon>
        <taxon>Nematoda</taxon>
        <taxon>Chromadorea</taxon>
        <taxon>Rhabditida</taxon>
        <taxon>Rhabditina</taxon>
        <taxon>Rhabditomorpha</taxon>
        <taxon>Strongyloidea</taxon>
        <taxon>Ancylostomatidae</taxon>
        <taxon>Ancylostomatinae</taxon>
        <taxon>Ancylostoma</taxon>
    </lineage>
</organism>
<comment type="caution">
    <text evidence="2">The sequence shown here is derived from an EMBL/GenBank/DDBJ whole genome shotgun (WGS) entry which is preliminary data.</text>
</comment>
<evidence type="ECO:0000256" key="1">
    <source>
        <dbReference type="SAM" id="Coils"/>
    </source>
</evidence>
<proteinExistence type="predicted"/>
<gene>
    <name evidence="2" type="primary">Acey_s0271.g901</name>
    <name evidence="2" type="ORF">Y032_0271g901</name>
</gene>
<sequence length="167" mass="18556">MQSPSDLLVNLDGYGCSVAVCDLLVSDINVFRGMTEQEPTGDRAIARKKKLSVLSQLIPSHCHHRLAEDGHSLNPGVLIRRHMSIFGGIISGFFSGSTAGYSLSFNGNISIQRIRGRADDENETINGHSPPSNSSRKEEIIRLESEIRHLEQLYRRKVNELSQLVDE</sequence>
<keyword evidence="1" id="KW-0175">Coiled coil</keyword>
<keyword evidence="3" id="KW-1185">Reference proteome</keyword>
<name>A0A016S9H5_9BILA</name>
<evidence type="ECO:0000313" key="3">
    <source>
        <dbReference type="Proteomes" id="UP000024635"/>
    </source>
</evidence>
<accession>A0A016S9H5</accession>
<feature type="coiled-coil region" evidence="1">
    <location>
        <begin position="133"/>
        <end position="167"/>
    </location>
</feature>
<protein>
    <submittedName>
        <fullName evidence="2">Uncharacterized protein</fullName>
    </submittedName>
</protein>
<evidence type="ECO:0000313" key="2">
    <source>
        <dbReference type="EMBL" id="EYB86934.1"/>
    </source>
</evidence>
<dbReference type="Proteomes" id="UP000024635">
    <property type="component" value="Unassembled WGS sequence"/>
</dbReference>